<organism evidence="1 2">
    <name type="scientific">Methylomirabilis oxygeniifera</name>
    <dbReference type="NCBI Taxonomy" id="671143"/>
    <lineage>
        <taxon>Bacteria</taxon>
        <taxon>Candidatus Methylomirabilota</taxon>
        <taxon>Candidatus Methylomirabilia</taxon>
        <taxon>Candidatus Methylomirabilales</taxon>
        <taxon>Candidatus Methylomirabilaceae</taxon>
        <taxon>Candidatus Methylomirabilis</taxon>
    </lineage>
</organism>
<dbReference type="EMBL" id="FP565575">
    <property type="protein sequence ID" value="CBE69816.1"/>
    <property type="molecule type" value="Genomic_DNA"/>
</dbReference>
<dbReference type="HOGENOM" id="CLU_1212998_0_0_0"/>
<protein>
    <submittedName>
        <fullName evidence="1">Uncharacterized protein</fullName>
    </submittedName>
</protein>
<evidence type="ECO:0000313" key="1">
    <source>
        <dbReference type="EMBL" id="CBE69816.1"/>
    </source>
</evidence>
<accession>D5MKX6</accession>
<dbReference type="KEGG" id="mox:DAMO_2742"/>
<sequence>MRSERRFDALNCLRRECFLTALAANQCWHALDRHESLARCGCEGDVGRFFRAAAHRTFARVVSHQYLYGPFVVSPSTSQPFVLSWSKETAGMLRTGLSNHERNWSTCLTLRQTQGERYIERRVRRTTLGHRINRFEEGEAMEVGVSGIDASNPMLAHQNSSVSVVYHVPSEVRQFPEYLGHDRGMPIRGEEEAETGRSQHSLNKFPRARRRPGLSEHSWMRCHPEEFV</sequence>
<proteinExistence type="predicted"/>
<dbReference type="Proteomes" id="UP000006898">
    <property type="component" value="Chromosome"/>
</dbReference>
<name>D5MKX6_METO1</name>
<evidence type="ECO:0000313" key="2">
    <source>
        <dbReference type="Proteomes" id="UP000006898"/>
    </source>
</evidence>
<reference evidence="1 2" key="1">
    <citation type="journal article" date="2010" name="Nature">
        <title>Nitrite-driven anaerobic methane oxidation by oxygenic bacteria.</title>
        <authorList>
            <person name="Ettwig K.F."/>
            <person name="Butler M.K."/>
            <person name="Le Paslier D."/>
            <person name="Pelletier E."/>
            <person name="Mangenot S."/>
            <person name="Kuypers M.M.M."/>
            <person name="Schreiber F."/>
            <person name="Dutilh B.E."/>
            <person name="Zedelius J."/>
            <person name="de Beer D."/>
            <person name="Gloerich J."/>
            <person name="Wessels H.J.C.T."/>
            <person name="van Allen T."/>
            <person name="Luesken F."/>
            <person name="Wu M."/>
            <person name="van de Pas-Schoonen K.T."/>
            <person name="Op den Camp H.J.M."/>
            <person name="Janssen-Megens E.M."/>
            <person name="Francoijs K-J."/>
            <person name="Stunnenberg H."/>
            <person name="Weissenbach J."/>
            <person name="Jetten M.S.M."/>
            <person name="Strous M."/>
        </authorList>
    </citation>
    <scope>NUCLEOTIDE SEQUENCE [LARGE SCALE GENOMIC DNA]</scope>
</reference>
<dbReference type="AlphaFoldDB" id="D5MKX6"/>
<gene>
    <name evidence="1" type="ORF">DAMO_2742</name>
</gene>